<gene>
    <name evidence="2" type="ORF">FB472_1577</name>
</gene>
<dbReference type="InterPro" id="IPR001387">
    <property type="entry name" value="Cro/C1-type_HTH"/>
</dbReference>
<organism evidence="2 3">
    <name type="scientific">Rhodoglobus vestalii</name>
    <dbReference type="NCBI Taxonomy" id="193384"/>
    <lineage>
        <taxon>Bacteria</taxon>
        <taxon>Bacillati</taxon>
        <taxon>Actinomycetota</taxon>
        <taxon>Actinomycetes</taxon>
        <taxon>Micrococcales</taxon>
        <taxon>Microbacteriaceae</taxon>
        <taxon>Rhodoglobus</taxon>
    </lineage>
</organism>
<proteinExistence type="predicted"/>
<accession>A0A8H2PX84</accession>
<dbReference type="RefSeq" id="WP_141990393.1">
    <property type="nucleotide sequence ID" value="NZ_VFRA01000001.1"/>
</dbReference>
<name>A0A8H2PX84_9MICO</name>
<comment type="caution">
    <text evidence="2">The sequence shown here is derived from an EMBL/GenBank/DDBJ whole genome shotgun (WGS) entry which is preliminary data.</text>
</comment>
<dbReference type="Gene3D" id="1.10.260.40">
    <property type="entry name" value="lambda repressor-like DNA-binding domains"/>
    <property type="match status" value="1"/>
</dbReference>
<reference evidence="2 3" key="1">
    <citation type="submission" date="2019-06" db="EMBL/GenBank/DDBJ databases">
        <title>Sequencing the genomes of 1000 actinobacteria strains.</title>
        <authorList>
            <person name="Klenk H.-P."/>
        </authorList>
    </citation>
    <scope>NUCLEOTIDE SEQUENCE [LARGE SCALE GENOMIC DNA]</scope>
    <source>
        <strain evidence="2 3">DSM 21947</strain>
    </source>
</reference>
<dbReference type="InterPro" id="IPR010982">
    <property type="entry name" value="Lambda_DNA-bd_dom_sf"/>
</dbReference>
<dbReference type="OrthoDB" id="6637137at2"/>
<dbReference type="GO" id="GO:0003677">
    <property type="term" value="F:DNA binding"/>
    <property type="evidence" value="ECO:0007669"/>
    <property type="project" value="UniProtKB-KW"/>
</dbReference>
<dbReference type="SMART" id="SM00530">
    <property type="entry name" value="HTH_XRE"/>
    <property type="match status" value="1"/>
</dbReference>
<protein>
    <submittedName>
        <fullName evidence="2">DNA-binding XRE family transcriptional regulator</fullName>
    </submittedName>
</protein>
<sequence length="94" mass="10178">MARLDRSIRSWRKISGLTAQIAAERAGVSRDTLRAIEAGRSTSSENLLAIMRTVGILGPVVDASDPISSDFGSRNLARASVERVRTPVVQKWNG</sequence>
<dbReference type="PROSITE" id="PS50943">
    <property type="entry name" value="HTH_CROC1"/>
    <property type="match status" value="1"/>
</dbReference>
<dbReference type="SUPFAM" id="SSF47413">
    <property type="entry name" value="lambda repressor-like DNA-binding domains"/>
    <property type="match status" value="1"/>
</dbReference>
<feature type="domain" description="HTH cro/C1-type" evidence="1">
    <location>
        <begin position="8"/>
        <end position="52"/>
    </location>
</feature>
<evidence type="ECO:0000259" key="1">
    <source>
        <dbReference type="PROSITE" id="PS50943"/>
    </source>
</evidence>
<evidence type="ECO:0000313" key="2">
    <source>
        <dbReference type="EMBL" id="TQO19975.1"/>
    </source>
</evidence>
<evidence type="ECO:0000313" key="3">
    <source>
        <dbReference type="Proteomes" id="UP000316560"/>
    </source>
</evidence>
<keyword evidence="2" id="KW-0238">DNA-binding</keyword>
<dbReference type="Pfam" id="PF13560">
    <property type="entry name" value="HTH_31"/>
    <property type="match status" value="1"/>
</dbReference>
<dbReference type="CDD" id="cd00093">
    <property type="entry name" value="HTH_XRE"/>
    <property type="match status" value="1"/>
</dbReference>
<dbReference type="Proteomes" id="UP000316560">
    <property type="component" value="Unassembled WGS sequence"/>
</dbReference>
<dbReference type="EMBL" id="VFRA01000001">
    <property type="protein sequence ID" value="TQO19975.1"/>
    <property type="molecule type" value="Genomic_DNA"/>
</dbReference>
<dbReference type="AlphaFoldDB" id="A0A8H2PX84"/>
<keyword evidence="3" id="KW-1185">Reference proteome</keyword>